<feature type="region of interest" description="Disordered" evidence="2">
    <location>
        <begin position="774"/>
        <end position="844"/>
    </location>
</feature>
<feature type="domain" description="Rap-GAP" evidence="3">
    <location>
        <begin position="1289"/>
        <end position="1515"/>
    </location>
</feature>
<sequence>MPNTSAHDNPAPEPSRASSGLAKVLGGLRIRNQSNNSTPSAPVTSSDFNRSSSRLDYFPEPAPREEYVLLEKLRKEKPLEGRIQAAESLTPLIKDLPPDFVNNVWYNAQDMVKEPPSVDARKAGLRLLAACMRSFTNTSALDRLRYYQIIVKDGKPAEFDDQLHAMLVLTDGGRNLASFEKEISKTLIVWLKNVYNEASKVRGVARRREETRDRPPVEDYEDAEYQLRELFRFVTDVMKFNFQTFEEQEISDVLGHVLIICRKTGSRKDVESVIIFIQTLATYGSIPVGSLKDTVQVLCGCFAAVPALAELAWTVIANLSRSHMGYQCVETLYTTLRYQKLKEEEKKKESSAVLETAGQGASPELTGLSMPQERIGQPVPKESKDTPHPNTLRGAVMILEKLVEFNGSTGLPKIELPVLFTAFHDALCADSPRLELVIMSAIAKIVAMPEVSSQIFYDEWKVPLDILVQASKRTIETADGTPLERLGVKDVQQGVDRKLGMAIAEKLLEIIQQLEMACIKSEFTYVEGVIEFFLQCFGHLPDSAAKFVIDYYRSEHLCYPSCSEWIQNSKRLVDCFFCTRVRPTEMRISIILLLRDVYETIRDVCDEELIHEPILAALEGFQLETDPKVLEELVKFIEDIAATSSLTMFHRMIDILVDYCRLEAPDKQLSRDVLTISAPRPVSGAYCHHGSLVNIVARGLVEMFARNLELSSEKSVRLYEAMIRIAQSPVCEVDARLTAMRLLFRLRADSENRVFIVQNPECDYLAGVLLRTNSSEPSTDTARPQPLMTSRSAATSPTREDETSSSRSNRSLSATQLGMGRAHTVDRFGISPPPPRRMWTYPEDDPLLSAMSDISSPVLSTYYDPQTDNPPQQGPSDDPSKCARVSLWLECVTPIIQRGANWEIYSYVLCHLPSQLANKTAFRNCKEHIRMLRNIVCEQLHTNRIPSTDLPPEIKKADIAVALIHCLTVLTIFRGLFARSETEGIVKAFQLGLHSWNRTAKPCIHALAVCCYELPMATGKFLSGILSKLSQIITLPVVSVHILEFLSALAKLPSLYCNFVEADFRNILGIAFRYIQHAKETASHQSSRANHLGRSEDDKTDQADLPQYVMTLAYNVLTTWFLSLRLCERPKYVSWIIRGLVLPDGTNQIEEQNEACIDMLQRFTYSESENKPPIKLDNTPGIITKHWLNGMSIFSVQMAMETGISRITVRKPAGTSYYTLKVDAGDLKSTLESKHIEIEDQLELNATDITTQSSVLPSHIILQLFGGLGLPIEQAPIRLPEDDKTRRAIDVLDRIPVVDFHKIGVVYVGAGQTTEQEILSNAMGSPDYTDFVCGLGDLVRLKGADINTGGLDHENDIDGEFMYFWKDRMTEIAFHVVTMMPTHEHDPQFTLKKRHIGNDFVNIVFNNSGLPWRFGTIPSQFNFVTIVISPEAKSSFVSSRLHTRGPEDTVFYRVKVSCKDGFTDISPAQEPKMVSAKQLPSFVRNLALNASVYSHVFSEAGREHISNVRHRLRNIRQIRDRHILSSPFSNPTSPGGGIPGAPNSSISGQGGNTPLQTPRGSIAYPLGHHPHPQQRQSIMGAMVERDRRTSTISTMTKGSNEDSPRSYLNGEPDADAEDFIASFDFSRYT</sequence>
<dbReference type="PROSITE" id="PS50085">
    <property type="entry name" value="RAPGAP"/>
    <property type="match status" value="1"/>
</dbReference>
<dbReference type="GO" id="GO:0051056">
    <property type="term" value="P:regulation of small GTPase mediated signal transduction"/>
    <property type="evidence" value="ECO:0007669"/>
    <property type="project" value="InterPro"/>
</dbReference>
<evidence type="ECO:0000256" key="2">
    <source>
        <dbReference type="SAM" id="MobiDB-lite"/>
    </source>
</evidence>
<accession>A0A4S2N423</accession>
<dbReference type="Pfam" id="PF03542">
    <property type="entry name" value="Tuberin"/>
    <property type="match status" value="1"/>
</dbReference>
<name>A0A4S2N423_9PEZI</name>
<gene>
    <name evidence="4" type="ORF">EX30DRAFT_92453</name>
</gene>
<dbReference type="FunFam" id="3.40.50.11210:FF:000007">
    <property type="entry name" value="Tuberous sclerosis 2"/>
    <property type="match status" value="1"/>
</dbReference>
<feature type="compositionally biased region" description="Polar residues" evidence="2">
    <location>
        <begin position="859"/>
        <end position="875"/>
    </location>
</feature>
<dbReference type="InterPro" id="IPR035974">
    <property type="entry name" value="Rap/Ran-GAP_sf"/>
</dbReference>
<dbReference type="Pfam" id="PF02145">
    <property type="entry name" value="Rap_GAP"/>
    <property type="match status" value="1"/>
</dbReference>
<reference evidence="4 5" key="1">
    <citation type="submission" date="2019-04" db="EMBL/GenBank/DDBJ databases">
        <title>Comparative genomics and transcriptomics to analyze fruiting body development in filamentous ascomycetes.</title>
        <authorList>
            <consortium name="DOE Joint Genome Institute"/>
            <person name="Lutkenhaus R."/>
            <person name="Traeger S."/>
            <person name="Breuer J."/>
            <person name="Kuo A."/>
            <person name="Lipzen A."/>
            <person name="Pangilinan J."/>
            <person name="Dilworth D."/>
            <person name="Sandor L."/>
            <person name="Poggeler S."/>
            <person name="Barry K."/>
            <person name="Grigoriev I.V."/>
            <person name="Nowrousian M."/>
        </authorList>
    </citation>
    <scope>NUCLEOTIDE SEQUENCE [LARGE SCALE GENOMIC DNA]</scope>
    <source>
        <strain evidence="4 5">CBS 389.68</strain>
    </source>
</reference>
<organism evidence="4 5">
    <name type="scientific">Ascodesmis nigricans</name>
    <dbReference type="NCBI Taxonomy" id="341454"/>
    <lineage>
        <taxon>Eukaryota</taxon>
        <taxon>Fungi</taxon>
        <taxon>Dikarya</taxon>
        <taxon>Ascomycota</taxon>
        <taxon>Pezizomycotina</taxon>
        <taxon>Pezizomycetes</taxon>
        <taxon>Pezizales</taxon>
        <taxon>Ascodesmidaceae</taxon>
        <taxon>Ascodesmis</taxon>
    </lineage>
</organism>
<keyword evidence="1" id="KW-0343">GTPase activation</keyword>
<dbReference type="SUPFAM" id="SSF111347">
    <property type="entry name" value="Rap/Ran-GAP"/>
    <property type="match status" value="1"/>
</dbReference>
<feature type="compositionally biased region" description="Polar residues" evidence="2">
    <location>
        <begin position="1542"/>
        <end position="1559"/>
    </location>
</feature>
<dbReference type="STRING" id="341454.A0A4S2N423"/>
<proteinExistence type="predicted"/>
<keyword evidence="5" id="KW-1185">Reference proteome</keyword>
<dbReference type="InterPro" id="IPR016024">
    <property type="entry name" value="ARM-type_fold"/>
</dbReference>
<feature type="compositionally biased region" description="Polar residues" evidence="2">
    <location>
        <begin position="31"/>
        <end position="54"/>
    </location>
</feature>
<dbReference type="GO" id="GO:0005096">
    <property type="term" value="F:GTPase activator activity"/>
    <property type="evidence" value="ECO:0007669"/>
    <property type="project" value="UniProtKB-KW"/>
</dbReference>
<dbReference type="Pfam" id="PF11864">
    <property type="entry name" value="DUF3384"/>
    <property type="match status" value="1"/>
</dbReference>
<dbReference type="GO" id="GO:0033596">
    <property type="term" value="C:TSC1-TSC2 complex"/>
    <property type="evidence" value="ECO:0007669"/>
    <property type="project" value="TreeGrafter"/>
</dbReference>
<evidence type="ECO:0000256" key="1">
    <source>
        <dbReference type="ARBA" id="ARBA00022468"/>
    </source>
</evidence>
<feature type="region of interest" description="Disordered" evidence="2">
    <location>
        <begin position="859"/>
        <end position="879"/>
    </location>
</feature>
<feature type="compositionally biased region" description="Polar residues" evidence="2">
    <location>
        <begin position="774"/>
        <end position="794"/>
    </location>
</feature>
<dbReference type="SUPFAM" id="SSF48371">
    <property type="entry name" value="ARM repeat"/>
    <property type="match status" value="1"/>
</dbReference>
<feature type="region of interest" description="Disordered" evidence="2">
    <location>
        <begin position="1"/>
        <end position="56"/>
    </location>
</feature>
<evidence type="ECO:0000259" key="3">
    <source>
        <dbReference type="PROSITE" id="PS50085"/>
    </source>
</evidence>
<dbReference type="PANTHER" id="PTHR10063:SF0">
    <property type="entry name" value="TUBERIN"/>
    <property type="match status" value="1"/>
</dbReference>
<dbReference type="InterPro" id="IPR018515">
    <property type="entry name" value="Tuberin-type_domain"/>
</dbReference>
<feature type="region of interest" description="Disordered" evidence="2">
    <location>
        <begin position="1590"/>
        <end position="1615"/>
    </location>
</feature>
<dbReference type="InParanoid" id="A0A4S2N423"/>
<feature type="region of interest" description="Disordered" evidence="2">
    <location>
        <begin position="349"/>
        <end position="389"/>
    </location>
</feature>
<dbReference type="PANTHER" id="PTHR10063">
    <property type="entry name" value="TUBERIN"/>
    <property type="match status" value="1"/>
</dbReference>
<dbReference type="GO" id="GO:0005634">
    <property type="term" value="C:nucleus"/>
    <property type="evidence" value="ECO:0007669"/>
    <property type="project" value="InterPro"/>
</dbReference>
<dbReference type="Gene3D" id="3.40.50.11210">
    <property type="entry name" value="Rap/Ran-GAP"/>
    <property type="match status" value="1"/>
</dbReference>
<feature type="region of interest" description="Disordered" evidence="2">
    <location>
        <begin position="1522"/>
        <end position="1574"/>
    </location>
</feature>
<dbReference type="OrthoDB" id="19311at2759"/>
<evidence type="ECO:0000313" key="5">
    <source>
        <dbReference type="Proteomes" id="UP000298138"/>
    </source>
</evidence>
<dbReference type="Proteomes" id="UP000298138">
    <property type="component" value="Unassembled WGS sequence"/>
</dbReference>
<protein>
    <recommendedName>
        <fullName evidence="3">Rap-GAP domain-containing protein</fullName>
    </recommendedName>
</protein>
<dbReference type="InterPro" id="IPR000331">
    <property type="entry name" value="Rap/Ran_GAP_dom"/>
</dbReference>
<dbReference type="InterPro" id="IPR027107">
    <property type="entry name" value="Tuberin/Ral-act_asu"/>
</dbReference>
<dbReference type="GO" id="GO:0032007">
    <property type="term" value="P:negative regulation of TOR signaling"/>
    <property type="evidence" value="ECO:0007669"/>
    <property type="project" value="TreeGrafter"/>
</dbReference>
<evidence type="ECO:0000313" key="4">
    <source>
        <dbReference type="EMBL" id="TGZ83816.1"/>
    </source>
</evidence>
<dbReference type="InterPro" id="IPR024584">
    <property type="entry name" value="Tuberin_N"/>
</dbReference>
<dbReference type="EMBL" id="ML220113">
    <property type="protein sequence ID" value="TGZ83816.1"/>
    <property type="molecule type" value="Genomic_DNA"/>
</dbReference>